<dbReference type="SMART" id="SM00881">
    <property type="entry name" value="CoA_binding"/>
    <property type="match status" value="1"/>
</dbReference>
<evidence type="ECO:0000256" key="2">
    <source>
        <dbReference type="ARBA" id="ARBA00022491"/>
    </source>
</evidence>
<dbReference type="InterPro" id="IPR009718">
    <property type="entry name" value="Rex_DNA-bd_C_dom"/>
</dbReference>
<dbReference type="GO" id="GO:0003677">
    <property type="term" value="F:DNA binding"/>
    <property type="evidence" value="ECO:0007669"/>
    <property type="project" value="UniProtKB-UniRule"/>
</dbReference>
<dbReference type="SUPFAM" id="SSF46785">
    <property type="entry name" value="Winged helix' DNA-binding domain"/>
    <property type="match status" value="1"/>
</dbReference>
<dbReference type="Gene3D" id="3.40.50.720">
    <property type="entry name" value="NAD(P)-binding Rossmann-like Domain"/>
    <property type="match status" value="1"/>
</dbReference>
<keyword evidence="1 6" id="KW-0963">Cytoplasm</keyword>
<dbReference type="GO" id="GO:0003700">
    <property type="term" value="F:DNA-binding transcription factor activity"/>
    <property type="evidence" value="ECO:0007669"/>
    <property type="project" value="UniProtKB-UniRule"/>
</dbReference>
<name>A0A1Y1RTY7_9SPIO</name>
<keyword evidence="6" id="KW-0520">NAD</keyword>
<feature type="DNA-binding region" description="H-T-H motif" evidence="6">
    <location>
        <begin position="19"/>
        <end position="58"/>
    </location>
</feature>
<dbReference type="InterPro" id="IPR003781">
    <property type="entry name" value="CoA-bd"/>
</dbReference>
<dbReference type="AlphaFoldDB" id="A0A1Y1RTY7"/>
<comment type="function">
    <text evidence="6">Modulates transcription in response to changes in cellular NADH/NAD(+) redox state.</text>
</comment>
<accession>A0A1Y1RTY7</accession>
<dbReference type="Pfam" id="PF02629">
    <property type="entry name" value="CoA_binding"/>
    <property type="match status" value="1"/>
</dbReference>
<comment type="subcellular location">
    <subcellularLocation>
        <location evidence="6">Cytoplasm</location>
    </subcellularLocation>
</comment>
<dbReference type="Gene3D" id="1.10.10.10">
    <property type="entry name" value="Winged helix-like DNA-binding domain superfamily/Winged helix DNA-binding domain"/>
    <property type="match status" value="1"/>
</dbReference>
<keyword evidence="3 6" id="KW-0805">Transcription regulation</keyword>
<keyword evidence="5 6" id="KW-0804">Transcription</keyword>
<organism evidence="8 9">
    <name type="scientific">Marispirochaeta aestuarii</name>
    <dbReference type="NCBI Taxonomy" id="1963862"/>
    <lineage>
        <taxon>Bacteria</taxon>
        <taxon>Pseudomonadati</taxon>
        <taxon>Spirochaetota</taxon>
        <taxon>Spirochaetia</taxon>
        <taxon>Spirochaetales</taxon>
        <taxon>Spirochaetaceae</taxon>
        <taxon>Marispirochaeta</taxon>
    </lineage>
</organism>
<dbReference type="HAMAP" id="MF_01131">
    <property type="entry name" value="Rex"/>
    <property type="match status" value="1"/>
</dbReference>
<evidence type="ECO:0000256" key="1">
    <source>
        <dbReference type="ARBA" id="ARBA00022490"/>
    </source>
</evidence>
<gene>
    <name evidence="6" type="primary">rex</name>
    <name evidence="8" type="ORF">B4O97_17020</name>
</gene>
<dbReference type="EMBL" id="MWQY01000025">
    <property type="protein sequence ID" value="ORC31215.1"/>
    <property type="molecule type" value="Genomic_DNA"/>
</dbReference>
<dbReference type="GO" id="GO:0005737">
    <property type="term" value="C:cytoplasm"/>
    <property type="evidence" value="ECO:0007669"/>
    <property type="project" value="UniProtKB-SubCell"/>
</dbReference>
<feature type="domain" description="CoA-binding" evidence="7">
    <location>
        <begin position="83"/>
        <end position="183"/>
    </location>
</feature>
<evidence type="ECO:0000313" key="9">
    <source>
        <dbReference type="Proteomes" id="UP000192343"/>
    </source>
</evidence>
<evidence type="ECO:0000256" key="5">
    <source>
        <dbReference type="ARBA" id="ARBA00023163"/>
    </source>
</evidence>
<keyword evidence="4 6" id="KW-0238">DNA-binding</keyword>
<comment type="caution">
    <text evidence="8">The sequence shown here is derived from an EMBL/GenBank/DDBJ whole genome shotgun (WGS) entry which is preliminary data.</text>
</comment>
<evidence type="ECO:0000313" key="8">
    <source>
        <dbReference type="EMBL" id="ORC31215.1"/>
    </source>
</evidence>
<comment type="subunit">
    <text evidence="6">Homodimer.</text>
</comment>
<evidence type="ECO:0000259" key="7">
    <source>
        <dbReference type="SMART" id="SM00881"/>
    </source>
</evidence>
<dbReference type="NCBIfam" id="NF003995">
    <property type="entry name" value="PRK05472.2-4"/>
    <property type="match status" value="1"/>
</dbReference>
<protein>
    <recommendedName>
        <fullName evidence="6">Redox-sensing transcriptional repressor Rex</fullName>
    </recommendedName>
</protein>
<dbReference type="PANTHER" id="PTHR35786:SF1">
    <property type="entry name" value="REDOX-SENSING TRANSCRIPTIONAL REPRESSOR REX 1"/>
    <property type="match status" value="1"/>
</dbReference>
<dbReference type="Pfam" id="PF06971">
    <property type="entry name" value="Put_DNA-bind_N"/>
    <property type="match status" value="1"/>
</dbReference>
<dbReference type="NCBIfam" id="NF003994">
    <property type="entry name" value="PRK05472.2-3"/>
    <property type="match status" value="1"/>
</dbReference>
<dbReference type="GO" id="GO:0051775">
    <property type="term" value="P:response to redox state"/>
    <property type="evidence" value="ECO:0007669"/>
    <property type="project" value="InterPro"/>
</dbReference>
<sequence length="223" mass="24262">MEDASIQSVPYPTIKRYPAYLQVLKELKSTGITTVSARDIAERLGLNQVQVRKDLGYSAIIGRPKVGYDIEQLTSALHQLLGWQDPKEAFLIGAGALGSALLGYRGFQEYGLDIVAAFDLDPSKHNTAIHGKKVFPMERVPELAKRMGVLIAVLTVPESAAQECADLLIQAGIRGIWSFSPCKIEVPDNVVVQREELSAGLAVLSVRLSEMLKHENNGPSAPV</sequence>
<evidence type="ECO:0000256" key="3">
    <source>
        <dbReference type="ARBA" id="ARBA00023015"/>
    </source>
</evidence>
<dbReference type="STRING" id="1963862.B4O97_17020"/>
<proteinExistence type="inferred from homology"/>
<dbReference type="InterPro" id="IPR036291">
    <property type="entry name" value="NAD(P)-bd_dom_sf"/>
</dbReference>
<dbReference type="InterPro" id="IPR036388">
    <property type="entry name" value="WH-like_DNA-bd_sf"/>
</dbReference>
<dbReference type="InterPro" id="IPR022876">
    <property type="entry name" value="Tscrpt_rep_Rex"/>
</dbReference>
<dbReference type="NCBIfam" id="NF003996">
    <property type="entry name" value="PRK05472.2-5"/>
    <property type="match status" value="1"/>
</dbReference>
<reference evidence="8 9" key="1">
    <citation type="submission" date="2017-03" db="EMBL/GenBank/DDBJ databases">
        <title>Draft Genome sequence of Marispirochaeta sp. strain JC444.</title>
        <authorList>
            <person name="Shivani Y."/>
            <person name="Subhash Y."/>
            <person name="Sasikala C."/>
            <person name="Ramana C."/>
        </authorList>
    </citation>
    <scope>NUCLEOTIDE SEQUENCE [LARGE SCALE GENOMIC DNA]</scope>
    <source>
        <strain evidence="8 9">JC444</strain>
    </source>
</reference>
<feature type="binding site" evidence="6">
    <location>
        <begin position="93"/>
        <end position="98"/>
    </location>
    <ligand>
        <name>NAD(+)</name>
        <dbReference type="ChEBI" id="CHEBI:57540"/>
    </ligand>
</feature>
<dbReference type="PANTHER" id="PTHR35786">
    <property type="entry name" value="REDOX-SENSING TRANSCRIPTIONAL REPRESSOR REX"/>
    <property type="match status" value="1"/>
</dbReference>
<comment type="similarity">
    <text evidence="6">Belongs to the transcriptional regulatory Rex family.</text>
</comment>
<keyword evidence="9" id="KW-1185">Reference proteome</keyword>
<dbReference type="SUPFAM" id="SSF51735">
    <property type="entry name" value="NAD(P)-binding Rossmann-fold domains"/>
    <property type="match status" value="1"/>
</dbReference>
<keyword evidence="2 6" id="KW-0678">Repressor</keyword>
<dbReference type="Proteomes" id="UP000192343">
    <property type="component" value="Unassembled WGS sequence"/>
</dbReference>
<dbReference type="InterPro" id="IPR036390">
    <property type="entry name" value="WH_DNA-bd_sf"/>
</dbReference>
<dbReference type="GO" id="GO:0045892">
    <property type="term" value="P:negative regulation of DNA-templated transcription"/>
    <property type="evidence" value="ECO:0007669"/>
    <property type="project" value="InterPro"/>
</dbReference>
<evidence type="ECO:0000256" key="6">
    <source>
        <dbReference type="HAMAP-Rule" id="MF_01131"/>
    </source>
</evidence>
<dbReference type="OrthoDB" id="9784760at2"/>
<evidence type="ECO:0000256" key="4">
    <source>
        <dbReference type="ARBA" id="ARBA00023125"/>
    </source>
</evidence>
<dbReference type="RefSeq" id="WP_083052713.1">
    <property type="nucleotide sequence ID" value="NZ_CAXXQO010000003.1"/>
</dbReference>